<accession>A0ABN1MSN5</accession>
<evidence type="ECO:0000313" key="2">
    <source>
        <dbReference type="Proteomes" id="UP001501126"/>
    </source>
</evidence>
<dbReference type="Pfam" id="PF04338">
    <property type="entry name" value="DUF481"/>
    <property type="match status" value="1"/>
</dbReference>
<organism evidence="1 2">
    <name type="scientific">Wandonia haliotis</name>
    <dbReference type="NCBI Taxonomy" id="574963"/>
    <lineage>
        <taxon>Bacteria</taxon>
        <taxon>Pseudomonadati</taxon>
        <taxon>Bacteroidota</taxon>
        <taxon>Flavobacteriia</taxon>
        <taxon>Flavobacteriales</taxon>
        <taxon>Crocinitomicaceae</taxon>
        <taxon>Wandonia</taxon>
    </lineage>
</organism>
<proteinExistence type="predicted"/>
<evidence type="ECO:0000313" key="1">
    <source>
        <dbReference type="EMBL" id="GAA0876336.1"/>
    </source>
</evidence>
<dbReference type="Proteomes" id="UP001501126">
    <property type="component" value="Unassembled WGS sequence"/>
</dbReference>
<dbReference type="InterPro" id="IPR007433">
    <property type="entry name" value="DUF481"/>
</dbReference>
<sequence>MKLNGAKRGVVTGIVFFLSLYVSSQSIVHIENSRFSQRNEGFSGNIDVGLNFTQAVNFIFNTSNASQLQYAKKNHSVLSVNSLNLTVVNKTTPVNDGFQHFRYGYKIKEHYIFESFVQGQYNHNTRLKARYLAGIGMLFKVFETKKDSLQLYTGVHYMPEYEEEMGGKINRHHRLNSIVSFNVPFSSKSAFELVAYIQPDIARLTDFRISSQASYEIPITEKLLFKVAFAVFYDTHPPEGLQTTFFSARNSLKYKFGKK</sequence>
<dbReference type="RefSeq" id="WP_343788942.1">
    <property type="nucleotide sequence ID" value="NZ_BAAAFH010000022.1"/>
</dbReference>
<protein>
    <recommendedName>
        <fullName evidence="3">DUF481 domain-containing protein</fullName>
    </recommendedName>
</protein>
<evidence type="ECO:0008006" key="3">
    <source>
        <dbReference type="Google" id="ProtNLM"/>
    </source>
</evidence>
<reference evidence="1 2" key="1">
    <citation type="journal article" date="2019" name="Int. J. Syst. Evol. Microbiol.">
        <title>The Global Catalogue of Microorganisms (GCM) 10K type strain sequencing project: providing services to taxonomists for standard genome sequencing and annotation.</title>
        <authorList>
            <consortium name="The Broad Institute Genomics Platform"/>
            <consortium name="The Broad Institute Genome Sequencing Center for Infectious Disease"/>
            <person name="Wu L."/>
            <person name="Ma J."/>
        </authorList>
    </citation>
    <scope>NUCLEOTIDE SEQUENCE [LARGE SCALE GENOMIC DNA]</scope>
    <source>
        <strain evidence="1 2">JCM 16083</strain>
    </source>
</reference>
<name>A0ABN1MSN5_9FLAO</name>
<comment type="caution">
    <text evidence="1">The sequence shown here is derived from an EMBL/GenBank/DDBJ whole genome shotgun (WGS) entry which is preliminary data.</text>
</comment>
<keyword evidence="2" id="KW-1185">Reference proteome</keyword>
<gene>
    <name evidence="1" type="ORF">GCM10009118_27460</name>
</gene>
<dbReference type="EMBL" id="BAAAFH010000022">
    <property type="protein sequence ID" value="GAA0876336.1"/>
    <property type="molecule type" value="Genomic_DNA"/>
</dbReference>